<feature type="repeat" description="PPR" evidence="2">
    <location>
        <begin position="460"/>
        <end position="494"/>
    </location>
</feature>
<proteinExistence type="predicted"/>
<dbReference type="Proteomes" id="UP000694918">
    <property type="component" value="Unplaced"/>
</dbReference>
<dbReference type="Pfam" id="PF07727">
    <property type="entry name" value="RVT_2"/>
    <property type="match status" value="1"/>
</dbReference>
<organism evidence="4 5">
    <name type="scientific">Populus euphratica</name>
    <name type="common">Euphrates poplar</name>
    <dbReference type="NCBI Taxonomy" id="75702"/>
    <lineage>
        <taxon>Eukaryota</taxon>
        <taxon>Viridiplantae</taxon>
        <taxon>Streptophyta</taxon>
        <taxon>Embryophyta</taxon>
        <taxon>Tracheophyta</taxon>
        <taxon>Spermatophyta</taxon>
        <taxon>Magnoliopsida</taxon>
        <taxon>eudicotyledons</taxon>
        <taxon>Gunneridae</taxon>
        <taxon>Pentapetalae</taxon>
        <taxon>rosids</taxon>
        <taxon>fabids</taxon>
        <taxon>Malpighiales</taxon>
        <taxon>Salicaceae</taxon>
        <taxon>Saliceae</taxon>
        <taxon>Populus</taxon>
    </lineage>
</organism>
<name>A0AAJ6XD01_POPEU</name>
<dbReference type="InterPro" id="IPR013103">
    <property type="entry name" value="RVT_2"/>
</dbReference>
<protein>
    <submittedName>
        <fullName evidence="5">Pentatricopeptide repeat-containing protein At1g63080, mitochondrial-like</fullName>
    </submittedName>
</protein>
<dbReference type="PANTHER" id="PTHR47931">
    <property type="entry name" value="OS01G0228400 PROTEIN"/>
    <property type="match status" value="1"/>
</dbReference>
<sequence>MRLHLISTGTFDEEGYHNYFEDGKWKFSRNSLIVAKEKKMGLYMSQVKVFNIFKDFHARVEIETSRKLKRIRADNGGEYRGSFEKYCREHGIKYNARLVVKGFGQKKGIDFEEIFSLVVKMSLMRVVLGLAASLNLEVEQLDMKTAFLYDDLDEIQMLKEEFNKSFAIKDLGPIKQIFGMKITRDRKKGKLWLSQERYIQKIFRRFNMSNFKPVCSPLARHFKLSYKQYPSSDEEKDEMKKVLYASAVGSLMYVMVCTRSNIAYAIGVGKIARAVEFFDEMVERGYQPNLHTYTTIIKGLCKIGKTPVAVGLLKKMDNAGCQPNVVTYSTLIDSLCKDRLIRLEEASALFNEMMSFNILPDVVTFNILVDTLCKKGKISEAQRIFKTMIEKGVEPNTVTYSLLMNGYLLQNRVFEARKVFDAMITRGCINILVDTLCKKGKISEAQRIFKTMIEKGVEPNTVTYSLLMNGYLLQNRVLEARKAFDAMLTKGSGLYT</sequence>
<feature type="repeat" description="PPR" evidence="2">
    <location>
        <begin position="425"/>
        <end position="459"/>
    </location>
</feature>
<evidence type="ECO:0000313" key="4">
    <source>
        <dbReference type="Proteomes" id="UP000694918"/>
    </source>
</evidence>
<accession>A0AAJ6XD01</accession>
<dbReference type="PROSITE" id="PS51375">
    <property type="entry name" value="PPR"/>
    <property type="match status" value="5"/>
</dbReference>
<gene>
    <name evidence="5" type="primary">LOC105118173</name>
</gene>
<dbReference type="Gene3D" id="1.25.40.10">
    <property type="entry name" value="Tetratricopeptide repeat domain"/>
    <property type="match status" value="3"/>
</dbReference>
<dbReference type="RefSeq" id="XP_011014366.1">
    <property type="nucleotide sequence ID" value="XM_011016064.1"/>
</dbReference>
<dbReference type="PANTHER" id="PTHR47931:SF2">
    <property type="entry name" value="OS01G0228400 PROTEIN"/>
    <property type="match status" value="1"/>
</dbReference>
<dbReference type="InterPro" id="IPR002885">
    <property type="entry name" value="PPR_rpt"/>
</dbReference>
<keyword evidence="4" id="KW-1185">Reference proteome</keyword>
<feature type="domain" description="Reverse transcriptase Ty1/copia-type" evidence="3">
    <location>
        <begin position="91"/>
        <end position="154"/>
    </location>
</feature>
<dbReference type="GeneID" id="105118173"/>
<dbReference type="InterPro" id="IPR011990">
    <property type="entry name" value="TPR-like_helical_dom_sf"/>
</dbReference>
<dbReference type="Pfam" id="PF01535">
    <property type="entry name" value="PPR"/>
    <property type="match status" value="1"/>
</dbReference>
<keyword evidence="1" id="KW-0677">Repeat</keyword>
<feature type="repeat" description="PPR" evidence="2">
    <location>
        <begin position="289"/>
        <end position="323"/>
    </location>
</feature>
<evidence type="ECO:0000259" key="3">
    <source>
        <dbReference type="Pfam" id="PF07727"/>
    </source>
</evidence>
<dbReference type="KEGG" id="peu:105118173"/>
<feature type="repeat" description="PPR" evidence="2">
    <location>
        <begin position="361"/>
        <end position="395"/>
    </location>
</feature>
<evidence type="ECO:0000313" key="5">
    <source>
        <dbReference type="RefSeq" id="XP_011014366.1"/>
    </source>
</evidence>
<evidence type="ECO:0000256" key="2">
    <source>
        <dbReference type="PROSITE-ProRule" id="PRU00708"/>
    </source>
</evidence>
<evidence type="ECO:0000256" key="1">
    <source>
        <dbReference type="ARBA" id="ARBA00022737"/>
    </source>
</evidence>
<reference evidence="5" key="1">
    <citation type="submission" date="2025-08" db="UniProtKB">
        <authorList>
            <consortium name="RefSeq"/>
        </authorList>
    </citation>
    <scope>IDENTIFICATION</scope>
</reference>
<dbReference type="AlphaFoldDB" id="A0AAJ6XD01"/>
<dbReference type="NCBIfam" id="TIGR00756">
    <property type="entry name" value="PPR"/>
    <property type="match status" value="6"/>
</dbReference>
<dbReference type="SUPFAM" id="SSF81901">
    <property type="entry name" value="HCP-like"/>
    <property type="match status" value="1"/>
</dbReference>
<dbReference type="Pfam" id="PF13041">
    <property type="entry name" value="PPR_2"/>
    <property type="match status" value="3"/>
</dbReference>
<feature type="repeat" description="PPR" evidence="2">
    <location>
        <begin position="324"/>
        <end position="360"/>
    </location>
</feature>